<dbReference type="PROSITE" id="PS50805">
    <property type="entry name" value="KRAB"/>
    <property type="match status" value="1"/>
</dbReference>
<dbReference type="Proteomes" id="UP000694403">
    <property type="component" value="Unplaced"/>
</dbReference>
<keyword evidence="3" id="KW-1185">Reference proteome</keyword>
<name>A0A8C3RYV8_CHESE</name>
<proteinExistence type="predicted"/>
<evidence type="ECO:0000313" key="3">
    <source>
        <dbReference type="Proteomes" id="UP000694403"/>
    </source>
</evidence>
<organism evidence="2 3">
    <name type="scientific">Chelydra serpentina</name>
    <name type="common">Snapping turtle</name>
    <name type="synonym">Testudo serpentina</name>
    <dbReference type="NCBI Taxonomy" id="8475"/>
    <lineage>
        <taxon>Eukaryota</taxon>
        <taxon>Metazoa</taxon>
        <taxon>Chordata</taxon>
        <taxon>Craniata</taxon>
        <taxon>Vertebrata</taxon>
        <taxon>Euteleostomi</taxon>
        <taxon>Archelosauria</taxon>
        <taxon>Testudinata</taxon>
        <taxon>Testudines</taxon>
        <taxon>Cryptodira</taxon>
        <taxon>Durocryptodira</taxon>
        <taxon>Americhelydia</taxon>
        <taxon>Chelydroidea</taxon>
        <taxon>Chelydridae</taxon>
        <taxon>Chelydra</taxon>
    </lineage>
</organism>
<accession>A0A8C3RYV8</accession>
<feature type="domain" description="KRAB" evidence="1">
    <location>
        <begin position="1"/>
        <end position="58"/>
    </location>
</feature>
<reference evidence="2" key="2">
    <citation type="submission" date="2025-09" db="UniProtKB">
        <authorList>
            <consortium name="Ensembl"/>
        </authorList>
    </citation>
    <scope>IDENTIFICATION</scope>
</reference>
<sequence length="112" mass="12452">FPGTSVCFLDDDFSALKWAGVKIMEPGFPVSKPYVISQLELGKEPWVPDLQGSEKKEILRCAYKGEESLNQLRNCLKEIAGIPYTGLMCILNLGLSADVISYGQILLMVPWQ</sequence>
<dbReference type="GO" id="GO:0006355">
    <property type="term" value="P:regulation of DNA-templated transcription"/>
    <property type="evidence" value="ECO:0007669"/>
    <property type="project" value="InterPro"/>
</dbReference>
<evidence type="ECO:0000259" key="1">
    <source>
        <dbReference type="PROSITE" id="PS50805"/>
    </source>
</evidence>
<reference evidence="2" key="1">
    <citation type="submission" date="2025-08" db="UniProtKB">
        <authorList>
            <consortium name="Ensembl"/>
        </authorList>
    </citation>
    <scope>IDENTIFICATION</scope>
</reference>
<dbReference type="AlphaFoldDB" id="A0A8C3RYV8"/>
<dbReference type="Ensembl" id="ENSCSRT00000005349.1">
    <property type="protein sequence ID" value="ENSCSRP00000005186.1"/>
    <property type="gene ID" value="ENSCSRG00000003921.1"/>
</dbReference>
<evidence type="ECO:0000313" key="2">
    <source>
        <dbReference type="Ensembl" id="ENSCSRP00000005186.1"/>
    </source>
</evidence>
<dbReference type="InterPro" id="IPR001909">
    <property type="entry name" value="KRAB"/>
</dbReference>
<protein>
    <recommendedName>
        <fullName evidence="1">KRAB domain-containing protein</fullName>
    </recommendedName>
</protein>